<dbReference type="NCBIfam" id="TIGR00229">
    <property type="entry name" value="sensory_box"/>
    <property type="match status" value="1"/>
</dbReference>
<gene>
    <name evidence="2" type="ORF">BB776_05755</name>
</gene>
<evidence type="ECO:0000313" key="2">
    <source>
        <dbReference type="EMBL" id="OHX54033.1"/>
    </source>
</evidence>
<evidence type="ECO:0000259" key="1">
    <source>
        <dbReference type="PROSITE" id="PS50112"/>
    </source>
</evidence>
<dbReference type="Gene3D" id="3.30.450.20">
    <property type="entry name" value="PAS domain"/>
    <property type="match status" value="1"/>
</dbReference>
<organism evidence="2 3">
    <name type="scientific">Planococcus salinarum</name>
    <dbReference type="NCBI Taxonomy" id="622695"/>
    <lineage>
        <taxon>Bacteria</taxon>
        <taxon>Bacillati</taxon>
        <taxon>Bacillota</taxon>
        <taxon>Bacilli</taxon>
        <taxon>Bacillales</taxon>
        <taxon>Caryophanaceae</taxon>
        <taxon>Planococcus</taxon>
    </lineage>
</organism>
<dbReference type="Pfam" id="PF08447">
    <property type="entry name" value="PAS_3"/>
    <property type="match status" value="1"/>
</dbReference>
<accession>A0ABX3D205</accession>
<reference evidence="2" key="1">
    <citation type="submission" date="2016-07" db="EMBL/GenBank/DDBJ databases">
        <title>Draft genome Planococcus salivarum.</title>
        <authorList>
            <person name="See-Too W.S."/>
        </authorList>
    </citation>
    <scope>NUCLEOTIDE SEQUENCE [LARGE SCALE GENOMIC DNA]</scope>
    <source>
        <strain evidence="2">DSM 23820</strain>
    </source>
</reference>
<dbReference type="PROSITE" id="PS50112">
    <property type="entry name" value="PAS"/>
    <property type="match status" value="1"/>
</dbReference>
<dbReference type="InterPro" id="IPR035965">
    <property type="entry name" value="PAS-like_dom_sf"/>
</dbReference>
<sequence>MEAAQNKDQAISSGSEKDILQVKNSSPVNMFEVMVQNAPVSMYILEDWSYSYVNEHFCELVGYTKEELLHGKITIDQLVHPDDLSIVRESVKKRIENEDTKARYRVRAFKKDGGMMHVEIHASKAIADGKQSRSGPFLM</sequence>
<dbReference type="CDD" id="cd00130">
    <property type="entry name" value="PAS"/>
    <property type="match status" value="1"/>
</dbReference>
<keyword evidence="3" id="KW-1185">Reference proteome</keyword>
<dbReference type="EMBL" id="MBQG01000052">
    <property type="protein sequence ID" value="OHX54033.1"/>
    <property type="molecule type" value="Genomic_DNA"/>
</dbReference>
<dbReference type="Proteomes" id="UP000242153">
    <property type="component" value="Unassembled WGS sequence"/>
</dbReference>
<dbReference type="SMART" id="SM00091">
    <property type="entry name" value="PAS"/>
    <property type="match status" value="1"/>
</dbReference>
<proteinExistence type="predicted"/>
<comment type="caution">
    <text evidence="2">The sequence shown here is derived from an EMBL/GenBank/DDBJ whole genome shotgun (WGS) entry which is preliminary data.</text>
</comment>
<evidence type="ECO:0000313" key="3">
    <source>
        <dbReference type="Proteomes" id="UP000242153"/>
    </source>
</evidence>
<protein>
    <recommendedName>
        <fullName evidence="1">PAS domain-containing protein</fullName>
    </recommendedName>
</protein>
<feature type="domain" description="PAS" evidence="1">
    <location>
        <begin position="52"/>
        <end position="98"/>
    </location>
</feature>
<dbReference type="InterPro" id="IPR000014">
    <property type="entry name" value="PAS"/>
</dbReference>
<dbReference type="InterPro" id="IPR013655">
    <property type="entry name" value="PAS_fold_3"/>
</dbReference>
<dbReference type="SUPFAM" id="SSF55785">
    <property type="entry name" value="PYP-like sensor domain (PAS domain)"/>
    <property type="match status" value="1"/>
</dbReference>
<name>A0ABX3D205_9BACL</name>